<evidence type="ECO:0000313" key="3">
    <source>
        <dbReference type="Proteomes" id="UP000824101"/>
    </source>
</evidence>
<keyword evidence="2" id="KW-0966">Cell projection</keyword>
<protein>
    <submittedName>
        <fullName evidence="2">Flagellin lysine-N-methylase</fullName>
        <ecNumber evidence="2">2.1.1.-</ecNumber>
    </submittedName>
</protein>
<keyword evidence="2" id="KW-0489">Methyltransferase</keyword>
<dbReference type="EMBL" id="DXBC01000174">
    <property type="protein sequence ID" value="HIZ80297.1"/>
    <property type="molecule type" value="Genomic_DNA"/>
</dbReference>
<name>A0A9D2GK18_9FIRM</name>
<evidence type="ECO:0000256" key="1">
    <source>
        <dbReference type="SAM" id="MobiDB-lite"/>
    </source>
</evidence>
<sequence>MQVVYPSYYHRFSCSASACPDTCCQGWGISIDRETYGKYMSMGGLMGAKLRSHIDHDRRRFLLNHQGRCVFLDRHGLCGLCVDLGEEMMCRTCRIYPRHQESYGELAEVSLSLSCPAAAELVLNLKEPPEYRIRERISGREREDSAEKGLSAEEKELLDGLFAVRRAMFGLLRRTDLRADTRAGAVLALAHDAEPRLRRGDRGGAEAVCSRYGAASAEKLENLFAGSREMGFQRRQLEEEYLAELMKLETVSGGWEELLTAARNAGNARPRAGAWRKAGEERVGQERAGQERAGQELNLLEYFLYLLYPGAVYDGDGWSKAKLAVFSLLAVRRLSAGLKDGREDAKGEAETGDPFVRAAWLYSRQVEHSDANLRRLETFVAESRSCALSQMLACLLGGTE</sequence>
<keyword evidence="2" id="KW-0282">Flagellum</keyword>
<feature type="region of interest" description="Disordered" evidence="1">
    <location>
        <begin position="270"/>
        <end position="289"/>
    </location>
</feature>
<feature type="compositionally biased region" description="Basic and acidic residues" evidence="1">
    <location>
        <begin position="277"/>
        <end position="289"/>
    </location>
</feature>
<accession>A0A9D2GK18</accession>
<proteinExistence type="predicted"/>
<dbReference type="EC" id="2.1.1.-" evidence="2"/>
<gene>
    <name evidence="2" type="primary">fliB</name>
    <name evidence="2" type="ORF">IAA17_10970</name>
</gene>
<dbReference type="GO" id="GO:0032259">
    <property type="term" value="P:methylation"/>
    <property type="evidence" value="ECO:0007669"/>
    <property type="project" value="UniProtKB-KW"/>
</dbReference>
<comment type="caution">
    <text evidence="2">The sequence shown here is derived from an EMBL/GenBank/DDBJ whole genome shotgun (WGS) entry which is preliminary data.</text>
</comment>
<dbReference type="AlphaFoldDB" id="A0A9D2GK18"/>
<reference evidence="2" key="2">
    <citation type="submission" date="2021-04" db="EMBL/GenBank/DDBJ databases">
        <authorList>
            <person name="Gilroy R."/>
        </authorList>
    </citation>
    <scope>NUCLEOTIDE SEQUENCE</scope>
    <source>
        <strain evidence="2">ChiBcec1-1093</strain>
    </source>
</reference>
<reference evidence="2" key="1">
    <citation type="journal article" date="2021" name="PeerJ">
        <title>Extensive microbial diversity within the chicken gut microbiome revealed by metagenomics and culture.</title>
        <authorList>
            <person name="Gilroy R."/>
            <person name="Ravi A."/>
            <person name="Getino M."/>
            <person name="Pursley I."/>
            <person name="Horton D.L."/>
            <person name="Alikhan N.F."/>
            <person name="Baker D."/>
            <person name="Gharbi K."/>
            <person name="Hall N."/>
            <person name="Watson M."/>
            <person name="Adriaenssens E.M."/>
            <person name="Foster-Nyarko E."/>
            <person name="Jarju S."/>
            <person name="Secka A."/>
            <person name="Antonio M."/>
            <person name="Oren A."/>
            <person name="Chaudhuri R.R."/>
            <person name="La Ragione R."/>
            <person name="Hildebrand F."/>
            <person name="Pallen M.J."/>
        </authorList>
    </citation>
    <scope>NUCLEOTIDE SEQUENCE</scope>
    <source>
        <strain evidence="2">ChiBcec1-1093</strain>
    </source>
</reference>
<dbReference type="Proteomes" id="UP000824101">
    <property type="component" value="Unassembled WGS sequence"/>
</dbReference>
<dbReference type="NCBIfam" id="NF038110">
    <property type="entry name" value="Lys_methyl_FliB"/>
    <property type="match status" value="1"/>
</dbReference>
<organism evidence="2 3">
    <name type="scientific">Candidatus Lachnoclostridium stercorigallinarum</name>
    <dbReference type="NCBI Taxonomy" id="2838634"/>
    <lineage>
        <taxon>Bacteria</taxon>
        <taxon>Bacillati</taxon>
        <taxon>Bacillota</taxon>
        <taxon>Clostridia</taxon>
        <taxon>Lachnospirales</taxon>
        <taxon>Lachnospiraceae</taxon>
    </lineage>
</organism>
<keyword evidence="2" id="KW-0808">Transferase</keyword>
<keyword evidence="2" id="KW-0969">Cilium</keyword>
<evidence type="ECO:0000313" key="2">
    <source>
        <dbReference type="EMBL" id="HIZ80297.1"/>
    </source>
</evidence>
<dbReference type="GO" id="GO:0008168">
    <property type="term" value="F:methyltransferase activity"/>
    <property type="evidence" value="ECO:0007669"/>
    <property type="project" value="UniProtKB-KW"/>
</dbReference>